<dbReference type="Pfam" id="PF00254">
    <property type="entry name" value="FKBP_C"/>
    <property type="match status" value="1"/>
</dbReference>
<dbReference type="AlphaFoldDB" id="A0A558DT51"/>
<evidence type="ECO:0000313" key="12">
    <source>
        <dbReference type="EMBL" id="TVO76743.1"/>
    </source>
</evidence>
<evidence type="ECO:0000256" key="5">
    <source>
        <dbReference type="ARBA" id="ARBA00023110"/>
    </source>
</evidence>
<evidence type="ECO:0000256" key="3">
    <source>
        <dbReference type="ARBA" id="ARBA00006577"/>
    </source>
</evidence>
<keyword evidence="13" id="KW-1185">Reference proteome</keyword>
<comment type="caution">
    <text evidence="12">The sequence shown here is derived from an EMBL/GenBank/DDBJ whole genome shotgun (WGS) entry which is preliminary data.</text>
</comment>
<keyword evidence="7 9" id="KW-0413">Isomerase</keyword>
<evidence type="ECO:0000259" key="11">
    <source>
        <dbReference type="PROSITE" id="PS50059"/>
    </source>
</evidence>
<dbReference type="GO" id="GO:0005737">
    <property type="term" value="C:cytoplasm"/>
    <property type="evidence" value="ECO:0007669"/>
    <property type="project" value="UniProtKB-SubCell"/>
</dbReference>
<comment type="catalytic activity">
    <reaction evidence="1 9 10">
        <text>[protein]-peptidylproline (omega=180) = [protein]-peptidylproline (omega=0)</text>
        <dbReference type="Rhea" id="RHEA:16237"/>
        <dbReference type="Rhea" id="RHEA-COMP:10747"/>
        <dbReference type="Rhea" id="RHEA-COMP:10748"/>
        <dbReference type="ChEBI" id="CHEBI:83833"/>
        <dbReference type="ChEBI" id="CHEBI:83834"/>
        <dbReference type="EC" id="5.2.1.8"/>
    </reaction>
</comment>
<dbReference type="PANTHER" id="PTHR47861">
    <property type="entry name" value="FKBP-TYPE PEPTIDYL-PROLYL CIS-TRANS ISOMERASE SLYD"/>
    <property type="match status" value="1"/>
</dbReference>
<dbReference type="InterPro" id="IPR001179">
    <property type="entry name" value="PPIase_FKBP_dom"/>
</dbReference>
<evidence type="ECO:0000313" key="13">
    <source>
        <dbReference type="Proteomes" id="UP000316649"/>
    </source>
</evidence>
<keyword evidence="6" id="KW-0143">Chaperone</keyword>
<dbReference type="PANTHER" id="PTHR47861:SF3">
    <property type="entry name" value="FKBP-TYPE PEPTIDYL-PROLYL CIS-TRANS ISOMERASE SLYD"/>
    <property type="match status" value="1"/>
</dbReference>
<comment type="similarity">
    <text evidence="3 10">Belongs to the FKBP-type PPIase family.</text>
</comment>
<accession>A0A558DT51</accession>
<feature type="domain" description="PPIase FKBP-type" evidence="11">
    <location>
        <begin position="7"/>
        <end position="101"/>
    </location>
</feature>
<proteinExistence type="inferred from homology"/>
<dbReference type="GO" id="GO:0042026">
    <property type="term" value="P:protein refolding"/>
    <property type="evidence" value="ECO:0007669"/>
    <property type="project" value="UniProtKB-ARBA"/>
</dbReference>
<evidence type="ECO:0000256" key="8">
    <source>
        <dbReference type="ARBA" id="ARBA00037071"/>
    </source>
</evidence>
<evidence type="ECO:0000256" key="10">
    <source>
        <dbReference type="RuleBase" id="RU003915"/>
    </source>
</evidence>
<dbReference type="SUPFAM" id="SSF54534">
    <property type="entry name" value="FKBP-like"/>
    <property type="match status" value="1"/>
</dbReference>
<evidence type="ECO:0000256" key="2">
    <source>
        <dbReference type="ARBA" id="ARBA00004496"/>
    </source>
</evidence>
<keyword evidence="4" id="KW-0963">Cytoplasm</keyword>
<keyword evidence="5 9" id="KW-0697">Rotamase</keyword>
<evidence type="ECO:0000256" key="7">
    <source>
        <dbReference type="ARBA" id="ARBA00023235"/>
    </source>
</evidence>
<dbReference type="EMBL" id="VMNH01000005">
    <property type="protein sequence ID" value="TVO76743.1"/>
    <property type="molecule type" value="Genomic_DNA"/>
</dbReference>
<reference evidence="12 13" key="1">
    <citation type="submission" date="2019-07" db="EMBL/GenBank/DDBJ databases">
        <title>The pathways for chlorine oxyanion respiration interact through the shared metabolite chlorate.</title>
        <authorList>
            <person name="Barnum T.P."/>
            <person name="Cheng Y."/>
            <person name="Hill K.A."/>
            <person name="Lucas L.N."/>
            <person name="Carlson H.K."/>
            <person name="Coates J.D."/>
        </authorList>
    </citation>
    <scope>NUCLEOTIDE SEQUENCE [LARGE SCALE GENOMIC DNA]</scope>
    <source>
        <strain evidence="12 13">BK-1</strain>
    </source>
</reference>
<sequence length="143" mass="15407">MSSPQLGQKVKVHYTGTLEDGTQFDSSAGREPLEFTLGQGQVIPGFEQAIEAMQVGETKTINIPADQAYGEHQPELVQQVEREQIPAEIELALGVQLQAQGPDGQVFRLTVIELDEAVATLDGNHPLAGKALTFELELVEVAA</sequence>
<dbReference type="PROSITE" id="PS50059">
    <property type="entry name" value="FKBP_PPIASE"/>
    <property type="match status" value="1"/>
</dbReference>
<dbReference type="GO" id="GO:0003755">
    <property type="term" value="F:peptidyl-prolyl cis-trans isomerase activity"/>
    <property type="evidence" value="ECO:0007669"/>
    <property type="project" value="UniProtKB-UniRule"/>
</dbReference>
<organism evidence="12 13">
    <name type="scientific">Sedimenticola selenatireducens</name>
    <dbReference type="NCBI Taxonomy" id="191960"/>
    <lineage>
        <taxon>Bacteria</taxon>
        <taxon>Pseudomonadati</taxon>
        <taxon>Pseudomonadota</taxon>
        <taxon>Gammaproteobacteria</taxon>
        <taxon>Chromatiales</taxon>
        <taxon>Sedimenticolaceae</taxon>
        <taxon>Sedimenticola</taxon>
    </lineage>
</organism>
<evidence type="ECO:0000256" key="4">
    <source>
        <dbReference type="ARBA" id="ARBA00022490"/>
    </source>
</evidence>
<evidence type="ECO:0000256" key="9">
    <source>
        <dbReference type="PROSITE-ProRule" id="PRU00277"/>
    </source>
</evidence>
<comment type="subcellular location">
    <subcellularLocation>
        <location evidence="2">Cytoplasm</location>
    </subcellularLocation>
</comment>
<dbReference type="RefSeq" id="WP_144357873.1">
    <property type="nucleotide sequence ID" value="NZ_VMNH01000005.1"/>
</dbReference>
<dbReference type="OrthoDB" id="9808891at2"/>
<dbReference type="InterPro" id="IPR046357">
    <property type="entry name" value="PPIase_dom_sf"/>
</dbReference>
<dbReference type="Gene3D" id="3.10.50.40">
    <property type="match status" value="1"/>
</dbReference>
<evidence type="ECO:0000256" key="1">
    <source>
        <dbReference type="ARBA" id="ARBA00000971"/>
    </source>
</evidence>
<dbReference type="Proteomes" id="UP000316649">
    <property type="component" value="Unassembled WGS sequence"/>
</dbReference>
<name>A0A558DT51_9GAMM</name>
<gene>
    <name evidence="12" type="ORF">FHP88_04785</name>
</gene>
<dbReference type="EC" id="5.2.1.8" evidence="10"/>
<comment type="function">
    <text evidence="8">Also involved in hydrogenase metallocenter assembly, probably by participating in the nickel insertion step. This function in hydrogenase biosynthesis requires chaperone activity and the presence of the metal-binding domain, but not PPIase activity.</text>
</comment>
<evidence type="ECO:0000256" key="6">
    <source>
        <dbReference type="ARBA" id="ARBA00023186"/>
    </source>
</evidence>
<protein>
    <recommendedName>
        <fullName evidence="10">Peptidyl-prolyl cis-trans isomerase</fullName>
        <ecNumber evidence="10">5.2.1.8</ecNumber>
    </recommendedName>
</protein>